<protein>
    <recommendedName>
        <fullName evidence="5">F-box domain-containing protein</fullName>
    </recommendedName>
</protein>
<feature type="region of interest" description="Disordered" evidence="1">
    <location>
        <begin position="741"/>
        <end position="766"/>
    </location>
</feature>
<feature type="chain" id="PRO_5047443406" description="F-box domain-containing protein" evidence="2">
    <location>
        <begin position="25"/>
        <end position="856"/>
    </location>
</feature>
<keyword evidence="4" id="KW-1185">Reference proteome</keyword>
<feature type="signal peptide" evidence="2">
    <location>
        <begin position="1"/>
        <end position="24"/>
    </location>
</feature>
<feature type="compositionally biased region" description="Low complexity" evidence="1">
    <location>
        <begin position="751"/>
        <end position="760"/>
    </location>
</feature>
<dbReference type="Proteomes" id="UP001437256">
    <property type="component" value="Unassembled WGS sequence"/>
</dbReference>
<name>A0ABR2ZYP1_9AGAR</name>
<evidence type="ECO:0000256" key="2">
    <source>
        <dbReference type="SAM" id="SignalP"/>
    </source>
</evidence>
<organism evidence="3 4">
    <name type="scientific">Marasmius tenuissimus</name>
    <dbReference type="NCBI Taxonomy" id="585030"/>
    <lineage>
        <taxon>Eukaryota</taxon>
        <taxon>Fungi</taxon>
        <taxon>Dikarya</taxon>
        <taxon>Basidiomycota</taxon>
        <taxon>Agaricomycotina</taxon>
        <taxon>Agaricomycetes</taxon>
        <taxon>Agaricomycetidae</taxon>
        <taxon>Agaricales</taxon>
        <taxon>Marasmiineae</taxon>
        <taxon>Marasmiaceae</taxon>
        <taxon>Marasmius</taxon>
    </lineage>
</organism>
<proteinExistence type="predicted"/>
<evidence type="ECO:0000256" key="1">
    <source>
        <dbReference type="SAM" id="MobiDB-lite"/>
    </source>
</evidence>
<gene>
    <name evidence="3" type="ORF">AAF712_006230</name>
</gene>
<evidence type="ECO:0000313" key="3">
    <source>
        <dbReference type="EMBL" id="KAL0066827.1"/>
    </source>
</evidence>
<keyword evidence="2" id="KW-0732">Signal</keyword>
<sequence length="856" mass="97196">MFLAFYSLISTLCLFFCLFLYPNRDDIPVEFTSIPLPDSRDESDSDKTKVQYDISNLPPDAHDQIICGLSYLELRNYSKINRAANLAVKSFYRRAFQPEKPLLPFFSREEIHRLRILQYTIGFLISGSTALSFFERTTYPDADLDLYVDIRYCIFLTEFLVRSGYKYEPYRTERLHQPARLEDALEETIERFRGGNWNGFESPYPLGNDIVTVLSFERDSKKVQVIACQASPLSAILAFHSTVVMNFISYSHAISLYPRSTFIRRLSLEVRPEDVNPTRLELVRAKYTRRGWKMIRAVTAAQALHSDINMFDRHVGDRWCWTVPLLPIPPEEFVQGNMKLGRPEMVFMHSWNLDYDPTWTDAVMVRRGFWIPGRLEQKYCFSEETLTEVREFIRLDAEDDISESRFHRVITRLYAERAREDHSENILRLMLLDIFRAADAKYRELSFIHRHKAYSAQLLAEVFRPLLVILGNKLQYRCMFLQTETDNMWMRITLRVPVALKRKRHTNFITIDPQADVLKQLSYQRVDIKFVWVTHAGSVPDEESRLLPNDLTREDLASSVVITVEDAAQEGKQDKEDMKERMRERFSGIVRAKEGKMVNVSSYVPFDLQSGSRPSSASRSMSRSRNPHANVISPVSAVLPAQSDVIVQADAGGRSSSQVPPLRHGQADLTYPSSNFHSNHPPPTVRTNSNSDMSAILAARRPSLAPSESDGCVSPSLRAPGLNARLVGVAGLNVGARRGRPMTKLGGYGGSSSSLSLGGSSRDGEGGHDPPVCILHVFSSFRVFIALVARKTASSSQATLISTYEFDASATTTVVSNRYQRSSYPTATCPPTKLAKCRTATQLRDSKPREHNDWLG</sequence>
<reference evidence="3 4" key="1">
    <citation type="submission" date="2024-05" db="EMBL/GenBank/DDBJ databases">
        <title>A draft genome resource for the thread blight pathogen Marasmius tenuissimus strain MS-2.</title>
        <authorList>
            <person name="Yulfo-Soto G.E."/>
            <person name="Baruah I.K."/>
            <person name="Amoako-Attah I."/>
            <person name="Bukari Y."/>
            <person name="Meinhardt L.W."/>
            <person name="Bailey B.A."/>
            <person name="Cohen S.P."/>
        </authorList>
    </citation>
    <scope>NUCLEOTIDE SEQUENCE [LARGE SCALE GENOMIC DNA]</scope>
    <source>
        <strain evidence="3 4">MS-2</strain>
    </source>
</reference>
<feature type="region of interest" description="Disordered" evidence="1">
    <location>
        <begin position="608"/>
        <end position="627"/>
    </location>
</feature>
<feature type="compositionally biased region" description="Low complexity" evidence="1">
    <location>
        <begin position="610"/>
        <end position="624"/>
    </location>
</feature>
<evidence type="ECO:0000313" key="4">
    <source>
        <dbReference type="Proteomes" id="UP001437256"/>
    </source>
</evidence>
<comment type="caution">
    <text evidence="3">The sequence shown here is derived from an EMBL/GenBank/DDBJ whole genome shotgun (WGS) entry which is preliminary data.</text>
</comment>
<accession>A0ABR2ZYP1</accession>
<evidence type="ECO:0008006" key="5">
    <source>
        <dbReference type="Google" id="ProtNLM"/>
    </source>
</evidence>
<dbReference type="EMBL" id="JBBXMP010000032">
    <property type="protein sequence ID" value="KAL0066827.1"/>
    <property type="molecule type" value="Genomic_DNA"/>
</dbReference>